<dbReference type="AlphaFoldDB" id="A0A5N6YYP3"/>
<evidence type="ECO:0000313" key="3">
    <source>
        <dbReference type="Proteomes" id="UP000327118"/>
    </source>
</evidence>
<gene>
    <name evidence="2" type="ORF">BDV28DRAFT_150835</name>
</gene>
<accession>A0A5N6YYP3</accession>
<dbReference type="OrthoDB" id="2841294at2759"/>
<evidence type="ECO:0008006" key="4">
    <source>
        <dbReference type="Google" id="ProtNLM"/>
    </source>
</evidence>
<dbReference type="Proteomes" id="UP000327118">
    <property type="component" value="Unassembled WGS sequence"/>
</dbReference>
<proteinExistence type="predicted"/>
<feature type="signal peptide" evidence="1">
    <location>
        <begin position="1"/>
        <end position="16"/>
    </location>
</feature>
<sequence length="138" mass="14423">MKTPYVVAVLAATVSAQTVNLTVPAPGQQITAGQDLVVQIQRPTAATGSMEVAVVIGMASCAAEACWPPSSSMGSILYSGPYDPEYRDPMQSPFQNFTVKVPDNLAKGPAQVNVAHMTIIGASAAPFMETRNQSVVIV</sequence>
<protein>
    <recommendedName>
        <fullName evidence="4">Phosphatidylglycerol/phosphatidylinositol transfer protein</fullName>
    </recommendedName>
</protein>
<reference evidence="3" key="1">
    <citation type="submission" date="2019-04" db="EMBL/GenBank/DDBJ databases">
        <title>Friends and foes A comparative genomics studyof 23 Aspergillus species from section Flavi.</title>
        <authorList>
            <consortium name="DOE Joint Genome Institute"/>
            <person name="Kjaerbolling I."/>
            <person name="Vesth T."/>
            <person name="Frisvad J.C."/>
            <person name="Nybo J.L."/>
            <person name="Theobald S."/>
            <person name="Kildgaard S."/>
            <person name="Isbrandt T."/>
            <person name="Kuo A."/>
            <person name="Sato A."/>
            <person name="Lyhne E.K."/>
            <person name="Kogle M.E."/>
            <person name="Wiebenga A."/>
            <person name="Kun R.S."/>
            <person name="Lubbers R.J."/>
            <person name="Makela M.R."/>
            <person name="Barry K."/>
            <person name="Chovatia M."/>
            <person name="Clum A."/>
            <person name="Daum C."/>
            <person name="Haridas S."/>
            <person name="He G."/>
            <person name="LaButti K."/>
            <person name="Lipzen A."/>
            <person name="Mondo S."/>
            <person name="Riley R."/>
            <person name="Salamov A."/>
            <person name="Simmons B.A."/>
            <person name="Magnuson J.K."/>
            <person name="Henrissat B."/>
            <person name="Mortensen U.H."/>
            <person name="Larsen T.O."/>
            <person name="Devries R.P."/>
            <person name="Grigoriev I.V."/>
            <person name="Machida M."/>
            <person name="Baker S.E."/>
            <person name="Andersen M.R."/>
        </authorList>
    </citation>
    <scope>NUCLEOTIDE SEQUENCE [LARGE SCALE GENOMIC DNA]</scope>
    <source>
        <strain evidence="3">CBS 553.77</strain>
    </source>
</reference>
<keyword evidence="3" id="KW-1185">Reference proteome</keyword>
<keyword evidence="1" id="KW-0732">Signal</keyword>
<evidence type="ECO:0000256" key="1">
    <source>
        <dbReference type="SAM" id="SignalP"/>
    </source>
</evidence>
<organism evidence="2 3">
    <name type="scientific">Aspergillus coremiiformis</name>
    <dbReference type="NCBI Taxonomy" id="138285"/>
    <lineage>
        <taxon>Eukaryota</taxon>
        <taxon>Fungi</taxon>
        <taxon>Dikarya</taxon>
        <taxon>Ascomycota</taxon>
        <taxon>Pezizomycotina</taxon>
        <taxon>Eurotiomycetes</taxon>
        <taxon>Eurotiomycetidae</taxon>
        <taxon>Eurotiales</taxon>
        <taxon>Aspergillaceae</taxon>
        <taxon>Aspergillus</taxon>
        <taxon>Aspergillus subgen. Circumdati</taxon>
    </lineage>
</organism>
<feature type="chain" id="PRO_5024994991" description="Phosphatidylglycerol/phosphatidylinositol transfer protein" evidence="1">
    <location>
        <begin position="17"/>
        <end position="138"/>
    </location>
</feature>
<evidence type="ECO:0000313" key="2">
    <source>
        <dbReference type="EMBL" id="KAE8350551.1"/>
    </source>
</evidence>
<name>A0A5N6YYP3_9EURO</name>
<dbReference type="InterPro" id="IPR045469">
    <property type="entry name" value="Nis1"/>
</dbReference>
<dbReference type="EMBL" id="ML739218">
    <property type="protein sequence ID" value="KAE8350551.1"/>
    <property type="molecule type" value="Genomic_DNA"/>
</dbReference>
<dbReference type="Pfam" id="PF19271">
    <property type="entry name" value="Nis1"/>
    <property type="match status" value="1"/>
</dbReference>